<evidence type="ECO:0000256" key="2">
    <source>
        <dbReference type="SAM" id="MobiDB-lite"/>
    </source>
</evidence>
<feature type="region of interest" description="Disordered" evidence="2">
    <location>
        <begin position="208"/>
        <end position="249"/>
    </location>
</feature>
<feature type="domain" description="Protein phosphatase 1 regulatory subunit 15A/B C-terminal" evidence="3">
    <location>
        <begin position="411"/>
        <end position="651"/>
    </location>
</feature>
<feature type="compositionally biased region" description="Low complexity" evidence="2">
    <location>
        <begin position="13"/>
        <end position="24"/>
    </location>
</feature>
<dbReference type="PANTHER" id="PTHR16489:SF11">
    <property type="entry name" value="PROTEIN PHOSPHATASE 1 REGULATORY SUBUNIT 15B"/>
    <property type="match status" value="1"/>
</dbReference>
<dbReference type="Proteomes" id="UP000693946">
    <property type="component" value="Linkage Group LG4"/>
</dbReference>
<feature type="region of interest" description="Disordered" evidence="2">
    <location>
        <begin position="289"/>
        <end position="339"/>
    </location>
</feature>
<comment type="similarity">
    <text evidence="1">Belongs to the PPP1R15 family.</text>
</comment>
<dbReference type="InterPro" id="IPR019523">
    <property type="entry name" value="Prot_Pase1_reg-su15A/B_C"/>
</dbReference>
<evidence type="ECO:0000313" key="5">
    <source>
        <dbReference type="Proteomes" id="UP000693946"/>
    </source>
</evidence>
<dbReference type="Pfam" id="PF10488">
    <property type="entry name" value="PP1c_bdg"/>
    <property type="match status" value="1"/>
</dbReference>
<protein>
    <recommendedName>
        <fullName evidence="3">Protein phosphatase 1 regulatory subunit 15A/B C-terminal domain-containing protein</fullName>
    </recommendedName>
</protein>
<sequence>MFRSLTGEGHAPGGQSSSSPAGHGVASAGLVSQESSWIGLLSVVSRPALSFLQKYLPGRTRHPVLADPAVRWFSGESQRSFVEEDTVFLKQLDAMMPPPHLRVERGGAAVPWLTADALREMGIESGEDMSHQTQDGFVSSARTFLSQVLVSSVSQEVRPWVTVRGSESRTWWGSLWGGEVDSQKGLTSHLSWSEDGLLCPQQLRTETKDRSSVFVQSSGEECTLRENPGLSDHKEPPHNNGPHTVQNVDGSTCSKVTLLTPELDTGYSSLKEEHVLMNHLVTALKEELQGDEPTDDGAAAHTDMDGDTREGGASSSANTDGEKHQQQQEEQSAELMAGSAPQCQNKAIAFIMGCPCSDDEDSSQSEDSDSSNNNDDDGFDSEGSSDLSDSSSCSSSSDDDDDDKASDSDEEEESEADRLWNSLCKSLDPYNPQNFTAALHSGRTPPMIVPTTTHPIPNQPSPTSSPDLASPPHSSAAAPASPPLTSALDSWDDSTSASEVDEAESLRVWSSFSSSDPYSPLHFQAPVRTQGSSRAAAPRCRAKRAPKTPCHQNREATPEHRREGEERLDSGFSDLPRRSTASCGTMTKKVRFCDNVEEFFASCGEEEEEEEDRRGLWEELARDRCRFLRRCQEVEQSISYCLQPQHRLLVVQRRHLL</sequence>
<name>A0AAV6QQ04_SOLSE</name>
<dbReference type="AlphaFoldDB" id="A0AAV6QQ04"/>
<accession>A0AAV6QQ04</accession>
<feature type="region of interest" description="Disordered" evidence="2">
    <location>
        <begin position="356"/>
        <end position="573"/>
    </location>
</feature>
<comment type="caution">
    <text evidence="4">The sequence shown here is derived from an EMBL/GenBank/DDBJ whole genome shotgun (WGS) entry which is preliminary data.</text>
</comment>
<dbReference type="GO" id="GO:0034976">
    <property type="term" value="P:response to endoplasmic reticulum stress"/>
    <property type="evidence" value="ECO:0007669"/>
    <property type="project" value="TreeGrafter"/>
</dbReference>
<dbReference type="EMBL" id="JAGKHQ010000016">
    <property type="protein sequence ID" value="KAG7494206.1"/>
    <property type="molecule type" value="Genomic_DNA"/>
</dbReference>
<gene>
    <name evidence="4" type="ORF">JOB18_025970</name>
</gene>
<dbReference type="GO" id="GO:0000164">
    <property type="term" value="C:protein phosphatase type 1 complex"/>
    <property type="evidence" value="ECO:0007669"/>
    <property type="project" value="TreeGrafter"/>
</dbReference>
<feature type="compositionally biased region" description="Low complexity" evidence="2">
    <location>
        <begin position="381"/>
        <end position="396"/>
    </location>
</feature>
<evidence type="ECO:0000256" key="1">
    <source>
        <dbReference type="ARBA" id="ARBA00010161"/>
    </source>
</evidence>
<dbReference type="GO" id="GO:0019888">
    <property type="term" value="F:protein phosphatase regulator activity"/>
    <property type="evidence" value="ECO:0007669"/>
    <property type="project" value="TreeGrafter"/>
</dbReference>
<evidence type="ECO:0000259" key="3">
    <source>
        <dbReference type="Pfam" id="PF10488"/>
    </source>
</evidence>
<feature type="compositionally biased region" description="Low complexity" evidence="2">
    <location>
        <begin position="464"/>
        <end position="489"/>
    </location>
</feature>
<evidence type="ECO:0000313" key="4">
    <source>
        <dbReference type="EMBL" id="KAG7494206.1"/>
    </source>
</evidence>
<feature type="compositionally biased region" description="Basic and acidic residues" evidence="2">
    <location>
        <begin position="552"/>
        <end position="569"/>
    </location>
</feature>
<organism evidence="4 5">
    <name type="scientific">Solea senegalensis</name>
    <name type="common">Senegalese sole</name>
    <dbReference type="NCBI Taxonomy" id="28829"/>
    <lineage>
        <taxon>Eukaryota</taxon>
        <taxon>Metazoa</taxon>
        <taxon>Chordata</taxon>
        <taxon>Craniata</taxon>
        <taxon>Vertebrata</taxon>
        <taxon>Euteleostomi</taxon>
        <taxon>Actinopterygii</taxon>
        <taxon>Neopterygii</taxon>
        <taxon>Teleostei</taxon>
        <taxon>Neoteleostei</taxon>
        <taxon>Acanthomorphata</taxon>
        <taxon>Carangaria</taxon>
        <taxon>Pleuronectiformes</taxon>
        <taxon>Pleuronectoidei</taxon>
        <taxon>Soleidae</taxon>
        <taxon>Solea</taxon>
    </lineage>
</organism>
<reference evidence="4 5" key="1">
    <citation type="journal article" date="2021" name="Sci. Rep.">
        <title>Chromosome anchoring in Senegalese sole (Solea senegalensis) reveals sex-associated markers and genome rearrangements in flatfish.</title>
        <authorList>
            <person name="Guerrero-Cozar I."/>
            <person name="Gomez-Garrido J."/>
            <person name="Berbel C."/>
            <person name="Martinez-Blanch J.F."/>
            <person name="Alioto T."/>
            <person name="Claros M.G."/>
            <person name="Gagnaire P.A."/>
            <person name="Manchado M."/>
        </authorList>
    </citation>
    <scope>NUCLEOTIDE SEQUENCE [LARGE SCALE GENOMIC DNA]</scope>
    <source>
        <strain evidence="4">Sse05_10M</strain>
    </source>
</reference>
<dbReference type="GO" id="GO:0051246">
    <property type="term" value="P:regulation of protein metabolic process"/>
    <property type="evidence" value="ECO:0007669"/>
    <property type="project" value="UniProtKB-ARBA"/>
</dbReference>
<dbReference type="InterPro" id="IPR051254">
    <property type="entry name" value="PPP1R15"/>
</dbReference>
<keyword evidence="5" id="KW-1185">Reference proteome</keyword>
<proteinExistence type="inferred from homology"/>
<feature type="compositionally biased region" description="Acidic residues" evidence="2">
    <location>
        <begin position="397"/>
        <end position="415"/>
    </location>
</feature>
<dbReference type="PANTHER" id="PTHR16489">
    <property type="entry name" value="GH11727P"/>
    <property type="match status" value="1"/>
</dbReference>
<dbReference type="GO" id="GO:0005783">
    <property type="term" value="C:endoplasmic reticulum"/>
    <property type="evidence" value="ECO:0007669"/>
    <property type="project" value="TreeGrafter"/>
</dbReference>
<feature type="compositionally biased region" description="Acidic residues" evidence="2">
    <location>
        <begin position="357"/>
        <end position="380"/>
    </location>
</feature>
<feature type="region of interest" description="Disordered" evidence="2">
    <location>
        <begin position="1"/>
        <end position="26"/>
    </location>
</feature>